<feature type="transmembrane region" description="Helical" evidence="1">
    <location>
        <begin position="326"/>
        <end position="352"/>
    </location>
</feature>
<evidence type="ECO:0000256" key="1">
    <source>
        <dbReference type="SAM" id="Phobius"/>
    </source>
</evidence>
<keyword evidence="4" id="KW-1185">Reference proteome</keyword>
<dbReference type="EMBL" id="LIUT01000008">
    <property type="protein sequence ID" value="KOR76031.1"/>
    <property type="molecule type" value="Genomic_DNA"/>
</dbReference>
<dbReference type="PANTHER" id="PTHR36834:SF1">
    <property type="entry name" value="INTEGRAL MEMBRANE PROTEIN"/>
    <property type="match status" value="1"/>
</dbReference>
<name>A0A0M1N1J4_9BACL</name>
<dbReference type="PATRIC" id="fig|1705565.3.peg.1316"/>
<gene>
    <name evidence="3" type="ORF">AM231_25635</name>
</gene>
<keyword evidence="1" id="KW-0472">Membrane</keyword>
<evidence type="ECO:0000313" key="4">
    <source>
        <dbReference type="Proteomes" id="UP000036932"/>
    </source>
</evidence>
<feature type="transmembrane region" description="Helical" evidence="1">
    <location>
        <begin position="141"/>
        <end position="159"/>
    </location>
</feature>
<keyword evidence="1" id="KW-0812">Transmembrane</keyword>
<dbReference type="PANTHER" id="PTHR36834">
    <property type="entry name" value="MEMBRANE PROTEIN-RELATED"/>
    <property type="match status" value="1"/>
</dbReference>
<feature type="transmembrane region" description="Helical" evidence="1">
    <location>
        <begin position="6"/>
        <end position="27"/>
    </location>
</feature>
<feature type="domain" description="VanZ-like" evidence="2">
    <location>
        <begin position="48"/>
        <end position="196"/>
    </location>
</feature>
<sequence>MQAYVLPIFIALSICFVLAFILTLPWAVYQYRKHGYFSFWRTLLILSFIFYGLSAFFLVIFPLPSARSNCASIDPGAIFIQNRPFQFIRDIQRESGFHWAVPSSYIDLLTTRAFYQMFFNVLLLFPLGVFLRYFFKGKAKWFHAALIGFGVSFFFEITQRTALFGFFECPYRIFDVDDLMTNTVGTVLGFILAPMFLVLIPSRKTLSEQSHFFNNQRKATFGAQLMEVLLNIIIARIITNFIFGLLKRPGVLVDEIIFAIVFFVVMVVIPVIWKGNTVGSKIVRMRLLPEKGNGLGSFSRRYFIVYMPLLLSALSKIFSNQMGEDLLANLFVIGVVFLTSLLWFFLFCHIMVRWIKKDKTLYFNRYSNIEAVRVTGEM</sequence>
<organism evidence="3 4">
    <name type="scientific">Paenibacillus solani</name>
    <dbReference type="NCBI Taxonomy" id="1705565"/>
    <lineage>
        <taxon>Bacteria</taxon>
        <taxon>Bacillati</taxon>
        <taxon>Bacillota</taxon>
        <taxon>Bacilli</taxon>
        <taxon>Bacillales</taxon>
        <taxon>Paenibacillaceae</taxon>
        <taxon>Paenibacillus</taxon>
    </lineage>
</organism>
<dbReference type="Proteomes" id="UP000036932">
    <property type="component" value="Unassembled WGS sequence"/>
</dbReference>
<feature type="transmembrane region" description="Helical" evidence="1">
    <location>
        <begin position="294"/>
        <end position="314"/>
    </location>
</feature>
<proteinExistence type="predicted"/>
<feature type="transmembrane region" description="Helical" evidence="1">
    <location>
        <begin position="39"/>
        <end position="61"/>
    </location>
</feature>
<dbReference type="InterPro" id="IPR053150">
    <property type="entry name" value="Teicoplanin_resist-assoc"/>
</dbReference>
<feature type="transmembrane region" description="Helical" evidence="1">
    <location>
        <begin position="113"/>
        <end position="134"/>
    </location>
</feature>
<comment type="caution">
    <text evidence="3">The sequence shown here is derived from an EMBL/GenBank/DDBJ whole genome shotgun (WGS) entry which is preliminary data.</text>
</comment>
<reference evidence="4" key="1">
    <citation type="submission" date="2015-08" db="EMBL/GenBank/DDBJ databases">
        <title>Genome sequencing project for genomic taxonomy and phylogenomics of Bacillus-like bacteria.</title>
        <authorList>
            <person name="Liu B."/>
            <person name="Wang J."/>
            <person name="Zhu Y."/>
            <person name="Liu G."/>
            <person name="Chen Q."/>
            <person name="Chen Z."/>
            <person name="Lan J."/>
            <person name="Che J."/>
            <person name="Ge C."/>
            <person name="Shi H."/>
            <person name="Pan Z."/>
            <person name="Liu X."/>
        </authorList>
    </citation>
    <scope>NUCLEOTIDE SEQUENCE [LARGE SCALE GENOMIC DNA]</scope>
    <source>
        <strain evidence="4">FJAT-22460</strain>
    </source>
</reference>
<dbReference type="InterPro" id="IPR006976">
    <property type="entry name" value="VanZ-like"/>
</dbReference>
<protein>
    <submittedName>
        <fullName evidence="3">Teicoplanin resistance protein VanZ</fullName>
    </submittedName>
</protein>
<dbReference type="RefSeq" id="WP_054405195.1">
    <property type="nucleotide sequence ID" value="NZ_LIUT01000008.1"/>
</dbReference>
<evidence type="ECO:0000259" key="2">
    <source>
        <dbReference type="Pfam" id="PF04892"/>
    </source>
</evidence>
<feature type="transmembrane region" description="Helical" evidence="1">
    <location>
        <begin position="179"/>
        <end position="200"/>
    </location>
</feature>
<keyword evidence="1" id="KW-1133">Transmembrane helix</keyword>
<feature type="transmembrane region" description="Helical" evidence="1">
    <location>
        <begin position="221"/>
        <end position="244"/>
    </location>
</feature>
<evidence type="ECO:0000313" key="3">
    <source>
        <dbReference type="EMBL" id="KOR76031.1"/>
    </source>
</evidence>
<dbReference type="Pfam" id="PF04892">
    <property type="entry name" value="VanZ"/>
    <property type="match status" value="1"/>
</dbReference>
<dbReference type="AlphaFoldDB" id="A0A0M1N1J4"/>
<dbReference type="OrthoDB" id="4822551at2"/>
<feature type="transmembrane region" description="Helical" evidence="1">
    <location>
        <begin position="256"/>
        <end position="273"/>
    </location>
</feature>
<accession>A0A0M1N1J4</accession>